<evidence type="ECO:0000313" key="3">
    <source>
        <dbReference type="Proteomes" id="UP001412239"/>
    </source>
</evidence>
<feature type="non-terminal residue" evidence="2">
    <location>
        <position position="1"/>
    </location>
</feature>
<dbReference type="GO" id="GO:0004056">
    <property type="term" value="F:argininosuccinate lyase activity"/>
    <property type="evidence" value="ECO:0007669"/>
    <property type="project" value="InterPro"/>
</dbReference>
<organism evidence="2 3">
    <name type="scientific">Tuber aestivum</name>
    <name type="common">summer truffle</name>
    <dbReference type="NCBI Taxonomy" id="59557"/>
    <lineage>
        <taxon>Eukaryota</taxon>
        <taxon>Fungi</taxon>
        <taxon>Dikarya</taxon>
        <taxon>Ascomycota</taxon>
        <taxon>Pezizomycotina</taxon>
        <taxon>Pezizomycetes</taxon>
        <taxon>Pezizales</taxon>
        <taxon>Tuberaceae</taxon>
        <taxon>Tuber</taxon>
    </lineage>
</organism>
<reference evidence="2" key="1">
    <citation type="submission" date="2015-10" db="EMBL/GenBank/DDBJ databases">
        <authorList>
            <person name="Regsiter A."/>
            <person name="william w."/>
        </authorList>
    </citation>
    <scope>NUCLEOTIDE SEQUENCE</scope>
    <source>
        <strain evidence="2">Montdore</strain>
    </source>
</reference>
<dbReference type="PANTHER" id="PTHR43814">
    <property type="entry name" value="ARGININOSUCCINATE LYASE"/>
    <property type="match status" value="1"/>
</dbReference>
<dbReference type="EMBL" id="LN890996">
    <property type="protein sequence ID" value="CUS12273.1"/>
    <property type="molecule type" value="Genomic_DNA"/>
</dbReference>
<dbReference type="InterPro" id="IPR008948">
    <property type="entry name" value="L-Aspartase-like"/>
</dbReference>
<dbReference type="InterPro" id="IPR024083">
    <property type="entry name" value="Fumarase/histidase_N"/>
</dbReference>
<gene>
    <name evidence="2" type="ORF">GSTUAT00003599001</name>
</gene>
<protein>
    <recommendedName>
        <fullName evidence="1">Fumarate lyase N-terminal domain-containing protein</fullName>
    </recommendedName>
</protein>
<dbReference type="InterPro" id="IPR022761">
    <property type="entry name" value="Fumarate_lyase_N"/>
</dbReference>
<name>A0A292Q0K5_9PEZI</name>
<dbReference type="GO" id="GO:0042450">
    <property type="term" value="P:L-arginine biosynthetic process via ornithine"/>
    <property type="evidence" value="ECO:0007669"/>
    <property type="project" value="InterPro"/>
</dbReference>
<dbReference type="GO" id="GO:0005829">
    <property type="term" value="C:cytosol"/>
    <property type="evidence" value="ECO:0007669"/>
    <property type="project" value="TreeGrafter"/>
</dbReference>
<dbReference type="AlphaFoldDB" id="A0A292Q0K5"/>
<feature type="domain" description="Fumarate lyase N-terminal" evidence="1">
    <location>
        <begin position="9"/>
        <end position="87"/>
    </location>
</feature>
<evidence type="ECO:0000313" key="2">
    <source>
        <dbReference type="EMBL" id="CUS12273.1"/>
    </source>
</evidence>
<evidence type="ECO:0000259" key="1">
    <source>
        <dbReference type="Pfam" id="PF00206"/>
    </source>
</evidence>
<dbReference type="Pfam" id="PF00206">
    <property type="entry name" value="Lyase_1"/>
    <property type="match status" value="1"/>
</dbReference>
<accession>A0A292Q0K5</accession>
<dbReference type="InterPro" id="IPR009049">
    <property type="entry name" value="Argininosuccinate_lyase"/>
</dbReference>
<sequence length="88" mass="10030">MDTTKLWGGRFTGKTDPLMTTYNESIHYDKRMYIADILGSKAYATSLHQRDIITAHELSELHRGLDLVHAEWANDTFAIIPGVDEDIH</sequence>
<proteinExistence type="predicted"/>
<dbReference type="PANTHER" id="PTHR43814:SF1">
    <property type="entry name" value="ARGININOSUCCINATE LYASE"/>
    <property type="match status" value="1"/>
</dbReference>
<keyword evidence="3" id="KW-1185">Reference proteome</keyword>
<dbReference type="Proteomes" id="UP001412239">
    <property type="component" value="Unassembled WGS sequence"/>
</dbReference>
<dbReference type="Gene3D" id="1.10.275.10">
    <property type="entry name" value="Fumarase/aspartase (N-terminal domain)"/>
    <property type="match status" value="1"/>
</dbReference>
<dbReference type="SUPFAM" id="SSF48557">
    <property type="entry name" value="L-aspartase-like"/>
    <property type="match status" value="1"/>
</dbReference>